<feature type="domain" description="EamA" evidence="8">
    <location>
        <begin position="14"/>
        <end position="145"/>
    </location>
</feature>
<dbReference type="PANTHER" id="PTHR32322:SF18">
    <property type="entry name" value="S-ADENOSYLMETHIONINE_S-ADENOSYLHOMOCYSTEINE TRANSPORTER"/>
    <property type="match status" value="1"/>
</dbReference>
<gene>
    <name evidence="9" type="ORF">NK662_04490</name>
</gene>
<dbReference type="RefSeq" id="WP_254757710.1">
    <property type="nucleotide sequence ID" value="NZ_JANCLT010000002.1"/>
</dbReference>
<keyword evidence="5 7" id="KW-1133">Transmembrane helix</keyword>
<feature type="transmembrane region" description="Helical" evidence="7">
    <location>
        <begin position="41"/>
        <end position="60"/>
    </location>
</feature>
<feature type="transmembrane region" description="Helical" evidence="7">
    <location>
        <begin position="159"/>
        <end position="178"/>
    </location>
</feature>
<feature type="transmembrane region" description="Helical" evidence="7">
    <location>
        <begin position="72"/>
        <end position="90"/>
    </location>
</feature>
<evidence type="ECO:0000259" key="8">
    <source>
        <dbReference type="Pfam" id="PF00892"/>
    </source>
</evidence>
<dbReference type="InterPro" id="IPR000620">
    <property type="entry name" value="EamA_dom"/>
</dbReference>
<feature type="transmembrane region" description="Helical" evidence="7">
    <location>
        <begin position="276"/>
        <end position="294"/>
    </location>
</feature>
<sequence>MEGLLPMPERLHASLYALISITFWGISFVSTKALLDVMSPFTVLVMRFGIGSLFLCLLIPVLRGSLSIRLTYVPHLFILGTLGVFVHQILQATALLTINASSAGWIITLSPLFTLLLSMLFLAERMTLPKAIGILSAILGVLLIVSAGSGRSLNFSWDAGYFLMILSTLNWAVYSLLLKNLEIPLPPLTITFYTSLFGFLLSLPLLWKARGWEQLAALDGAHWAHLFFLGVFVSAVAYLYWAKAHEHMEASQVSMFMYLEPLATVVAAMLLLKEQILLATICGGLLTISGVLLANRRPH</sequence>
<dbReference type="PANTHER" id="PTHR32322">
    <property type="entry name" value="INNER MEMBRANE TRANSPORTER"/>
    <property type="match status" value="1"/>
</dbReference>
<protein>
    <submittedName>
        <fullName evidence="9">DMT family transporter</fullName>
    </submittedName>
</protein>
<feature type="transmembrane region" description="Helical" evidence="7">
    <location>
        <begin position="190"/>
        <end position="209"/>
    </location>
</feature>
<comment type="caution">
    <text evidence="9">The sequence shown here is derived from an EMBL/GenBank/DDBJ whole genome shotgun (WGS) entry which is preliminary data.</text>
</comment>
<evidence type="ECO:0000256" key="5">
    <source>
        <dbReference type="ARBA" id="ARBA00022989"/>
    </source>
</evidence>
<dbReference type="Gene3D" id="1.10.3730.20">
    <property type="match status" value="1"/>
</dbReference>
<dbReference type="Pfam" id="PF00892">
    <property type="entry name" value="EamA"/>
    <property type="match status" value="2"/>
</dbReference>
<evidence type="ECO:0000313" key="9">
    <source>
        <dbReference type="EMBL" id="MCP8967795.1"/>
    </source>
</evidence>
<evidence type="ECO:0000256" key="4">
    <source>
        <dbReference type="ARBA" id="ARBA00022692"/>
    </source>
</evidence>
<feature type="domain" description="EamA" evidence="8">
    <location>
        <begin position="160"/>
        <end position="295"/>
    </location>
</feature>
<accession>A0AA42BNB1</accession>
<feature type="transmembrane region" description="Helical" evidence="7">
    <location>
        <begin position="221"/>
        <end position="241"/>
    </location>
</feature>
<comment type="subcellular location">
    <subcellularLocation>
        <location evidence="1">Cell membrane</location>
        <topology evidence="1">Multi-pass membrane protein</topology>
    </subcellularLocation>
</comment>
<evidence type="ECO:0000256" key="6">
    <source>
        <dbReference type="ARBA" id="ARBA00023136"/>
    </source>
</evidence>
<evidence type="ECO:0000313" key="10">
    <source>
        <dbReference type="Proteomes" id="UP001156102"/>
    </source>
</evidence>
<evidence type="ECO:0000256" key="3">
    <source>
        <dbReference type="ARBA" id="ARBA00022475"/>
    </source>
</evidence>
<keyword evidence="4 7" id="KW-0812">Transmembrane</keyword>
<keyword evidence="10" id="KW-1185">Reference proteome</keyword>
<feature type="transmembrane region" description="Helical" evidence="7">
    <location>
        <begin position="15"/>
        <end position="35"/>
    </location>
</feature>
<feature type="transmembrane region" description="Helical" evidence="7">
    <location>
        <begin position="102"/>
        <end position="122"/>
    </location>
</feature>
<dbReference type="GO" id="GO:0005886">
    <property type="term" value="C:plasma membrane"/>
    <property type="evidence" value="ECO:0007669"/>
    <property type="project" value="UniProtKB-SubCell"/>
</dbReference>
<dbReference type="EMBL" id="JANCLT010000002">
    <property type="protein sequence ID" value="MCP8967795.1"/>
    <property type="molecule type" value="Genomic_DNA"/>
</dbReference>
<comment type="similarity">
    <text evidence="2">Belongs to the EamA transporter family.</text>
</comment>
<reference evidence="9" key="1">
    <citation type="submission" date="2022-07" db="EMBL/GenBank/DDBJ databases">
        <authorList>
            <person name="Li W.-J."/>
            <person name="Deng Q.-Q."/>
        </authorList>
    </citation>
    <scope>NUCLEOTIDE SEQUENCE</scope>
    <source>
        <strain evidence="9">SYSU M60031</strain>
    </source>
</reference>
<evidence type="ECO:0000256" key="1">
    <source>
        <dbReference type="ARBA" id="ARBA00004651"/>
    </source>
</evidence>
<dbReference type="InterPro" id="IPR050638">
    <property type="entry name" value="AA-Vitamin_Transporters"/>
</dbReference>
<dbReference type="InterPro" id="IPR037185">
    <property type="entry name" value="EmrE-like"/>
</dbReference>
<proteinExistence type="inferred from homology"/>
<organism evidence="9 10">
    <name type="scientific">Ectobacillus ponti</name>
    <dbReference type="NCBI Taxonomy" id="2961894"/>
    <lineage>
        <taxon>Bacteria</taxon>
        <taxon>Bacillati</taxon>
        <taxon>Bacillota</taxon>
        <taxon>Bacilli</taxon>
        <taxon>Bacillales</taxon>
        <taxon>Bacillaceae</taxon>
        <taxon>Ectobacillus</taxon>
    </lineage>
</organism>
<feature type="transmembrane region" description="Helical" evidence="7">
    <location>
        <begin position="134"/>
        <end position="153"/>
    </location>
</feature>
<name>A0AA42BNB1_9BACI</name>
<evidence type="ECO:0000256" key="2">
    <source>
        <dbReference type="ARBA" id="ARBA00007362"/>
    </source>
</evidence>
<keyword evidence="6 7" id="KW-0472">Membrane</keyword>
<keyword evidence="3" id="KW-1003">Cell membrane</keyword>
<dbReference type="Proteomes" id="UP001156102">
    <property type="component" value="Unassembled WGS sequence"/>
</dbReference>
<dbReference type="AlphaFoldDB" id="A0AA42BNB1"/>
<feature type="transmembrane region" description="Helical" evidence="7">
    <location>
        <begin position="253"/>
        <end position="270"/>
    </location>
</feature>
<dbReference type="SUPFAM" id="SSF103481">
    <property type="entry name" value="Multidrug resistance efflux transporter EmrE"/>
    <property type="match status" value="2"/>
</dbReference>
<evidence type="ECO:0000256" key="7">
    <source>
        <dbReference type="SAM" id="Phobius"/>
    </source>
</evidence>